<organism evidence="3 4">
    <name type="scientific">Lolium multiflorum</name>
    <name type="common">Italian ryegrass</name>
    <name type="synonym">Lolium perenne subsp. multiflorum</name>
    <dbReference type="NCBI Taxonomy" id="4521"/>
    <lineage>
        <taxon>Eukaryota</taxon>
        <taxon>Viridiplantae</taxon>
        <taxon>Streptophyta</taxon>
        <taxon>Embryophyta</taxon>
        <taxon>Tracheophyta</taxon>
        <taxon>Spermatophyta</taxon>
        <taxon>Magnoliopsida</taxon>
        <taxon>Liliopsida</taxon>
        <taxon>Poales</taxon>
        <taxon>Poaceae</taxon>
        <taxon>BOP clade</taxon>
        <taxon>Pooideae</taxon>
        <taxon>Poodae</taxon>
        <taxon>Poeae</taxon>
        <taxon>Poeae Chloroplast Group 2 (Poeae type)</taxon>
        <taxon>Loliodinae</taxon>
        <taxon>Loliinae</taxon>
        <taxon>Lolium</taxon>
    </lineage>
</organism>
<feature type="compositionally biased region" description="Gly residues" evidence="1">
    <location>
        <begin position="199"/>
        <end position="260"/>
    </location>
</feature>
<evidence type="ECO:0000259" key="2">
    <source>
        <dbReference type="Pfam" id="PF07727"/>
    </source>
</evidence>
<feature type="region of interest" description="Disordered" evidence="1">
    <location>
        <begin position="356"/>
        <end position="427"/>
    </location>
</feature>
<dbReference type="GO" id="GO:0003676">
    <property type="term" value="F:nucleic acid binding"/>
    <property type="evidence" value="ECO:0007669"/>
    <property type="project" value="InterPro"/>
</dbReference>
<dbReference type="Proteomes" id="UP001231189">
    <property type="component" value="Unassembled WGS sequence"/>
</dbReference>
<name>A0AAD8VGE6_LOLMU</name>
<evidence type="ECO:0000256" key="1">
    <source>
        <dbReference type="SAM" id="MobiDB-lite"/>
    </source>
</evidence>
<dbReference type="AlphaFoldDB" id="A0AAD8VGE6"/>
<dbReference type="EMBL" id="JAUUTY010000007">
    <property type="protein sequence ID" value="KAK1605464.1"/>
    <property type="molecule type" value="Genomic_DNA"/>
</dbReference>
<dbReference type="PANTHER" id="PTHR47481:SF31">
    <property type="entry name" value="OS01G0873500 PROTEIN"/>
    <property type="match status" value="1"/>
</dbReference>
<dbReference type="InterPro" id="IPR043502">
    <property type="entry name" value="DNA/RNA_pol_sf"/>
</dbReference>
<dbReference type="InterPro" id="IPR036875">
    <property type="entry name" value="Znf_CCHC_sf"/>
</dbReference>
<dbReference type="InterPro" id="IPR013103">
    <property type="entry name" value="RVT_2"/>
</dbReference>
<feature type="domain" description="Reverse transcriptase Ty1/copia-type" evidence="2">
    <location>
        <begin position="471"/>
        <end position="671"/>
    </location>
</feature>
<sequence>MLTHLRGHSLLGYIDGSIEAPAETIFITTDVGRSEVVNPEYATWYIRDQTVKGGFFSTVMEEVLAHIMNAQTVLEAWVILERMFASRSRARVIQIQSQLTSAKKKGVVAADYFRNMKTLADTLAAIGQPLREEEVISYILAGLGPNYDALVTSLSVKDDLTLDEVYSHLLAYEHRHEIQNADYSIGGGSSANFINRNQGRGGGQGAHGGHPGGRGGGNGGRGRGQGRGGGNGGGNAHGNGGRGNAHANGGRGQGRGGGNNNGAPRPVCQICNKVGHIALRCYSRFDHAYGGEEEHSSNHAAAYQVDTNWYMDSGATDHITGDLDRLQIRDGYNGTDRVQVGNGSGTAPIDARADHVDQAPRHDGPHVGPTRPTADDSAHADPAADTPPASPAPSSTTSSLVVPVPPAPDRVHQMQTRLRAGKSVPKRRTDGTVTYTAARASDTEPTSVSAALLHPKWKEAMDAEFSALQRNQTWRLVPAQKGLNIIDSRWVYKVKRKPDGSVDRFKARLVAKGFKQRHGIDYDDTYSPVIKPTTIRVILSLAVMQGWQMRQLDVDNAFLHGHLEEDVYMVQPAGYVDSRCPHHVCKLEKSLYGLKQAPRAWFARLSSRLQELGFIPSKADVSLFVYKHDSITIYMLVYVDDIIVVSSTAKAADHLLAKLRQTFPVKDLATLVISWALRLSISVAVCIFLSKSIFQIF</sequence>
<accession>A0AAD8VGE6</accession>
<comment type="caution">
    <text evidence="3">The sequence shown here is derived from an EMBL/GenBank/DDBJ whole genome shotgun (WGS) entry which is preliminary data.</text>
</comment>
<dbReference type="PANTHER" id="PTHR47481">
    <property type="match status" value="1"/>
</dbReference>
<keyword evidence="4" id="KW-1185">Reference proteome</keyword>
<dbReference type="SUPFAM" id="SSF56672">
    <property type="entry name" value="DNA/RNA polymerases"/>
    <property type="match status" value="1"/>
</dbReference>
<dbReference type="Pfam" id="PF07727">
    <property type="entry name" value="RVT_2"/>
    <property type="match status" value="1"/>
</dbReference>
<reference evidence="3" key="1">
    <citation type="submission" date="2023-07" db="EMBL/GenBank/DDBJ databases">
        <title>A chromosome-level genome assembly of Lolium multiflorum.</title>
        <authorList>
            <person name="Chen Y."/>
            <person name="Copetti D."/>
            <person name="Kolliker R."/>
            <person name="Studer B."/>
        </authorList>
    </citation>
    <scope>NUCLEOTIDE SEQUENCE</scope>
    <source>
        <strain evidence="3">02402/16</strain>
        <tissue evidence="3">Leaf</tissue>
    </source>
</reference>
<feature type="compositionally biased region" description="Low complexity" evidence="1">
    <location>
        <begin position="380"/>
        <end position="402"/>
    </location>
</feature>
<evidence type="ECO:0000313" key="3">
    <source>
        <dbReference type="EMBL" id="KAK1605464.1"/>
    </source>
</evidence>
<protein>
    <recommendedName>
        <fullName evidence="2">Reverse transcriptase Ty1/copia-type domain-containing protein</fullName>
    </recommendedName>
</protein>
<dbReference type="GO" id="GO:0008270">
    <property type="term" value="F:zinc ion binding"/>
    <property type="evidence" value="ECO:0007669"/>
    <property type="project" value="InterPro"/>
</dbReference>
<evidence type="ECO:0000313" key="4">
    <source>
        <dbReference type="Proteomes" id="UP001231189"/>
    </source>
</evidence>
<gene>
    <name evidence="3" type="ORF">QYE76_029137</name>
</gene>
<feature type="compositionally biased region" description="Basic and acidic residues" evidence="1">
    <location>
        <begin position="356"/>
        <end position="365"/>
    </location>
</feature>
<proteinExistence type="predicted"/>
<dbReference type="Pfam" id="PF14223">
    <property type="entry name" value="Retrotran_gag_2"/>
    <property type="match status" value="1"/>
</dbReference>
<feature type="region of interest" description="Disordered" evidence="1">
    <location>
        <begin position="192"/>
        <end position="263"/>
    </location>
</feature>
<dbReference type="SUPFAM" id="SSF57756">
    <property type="entry name" value="Retrovirus zinc finger-like domains"/>
    <property type="match status" value="1"/>
</dbReference>